<sequence length="199" mass="21727">MRRIPLVLAALAVLFALGGCAAGYTVDASVQSFSQLAAVPEPPTFRFERLPSQQAFAPDQGELEAMASPALSRAGWRRDDTDARFSVQVTARAQQVLSPYADPWTWGSFGWGVGISNSGMGVGFGGPLFPRYDTVWFHREANIVVRELATSQVVFETRAVNEGPWLDNRALFPVLFDAAMQGFPNPPPGWRRIDVRVGG</sequence>
<proteinExistence type="predicted"/>
<accession>A0A848HI21</accession>
<feature type="signal peptide" evidence="1">
    <location>
        <begin position="1"/>
        <end position="21"/>
    </location>
</feature>
<dbReference type="InterPro" id="IPR025411">
    <property type="entry name" value="DUF4136"/>
</dbReference>
<feature type="chain" id="PRO_5032678838" evidence="1">
    <location>
        <begin position="22"/>
        <end position="199"/>
    </location>
</feature>
<protein>
    <submittedName>
        <fullName evidence="3">DUF4136 domain-containing protein</fullName>
    </submittedName>
</protein>
<feature type="domain" description="DUF4136" evidence="2">
    <location>
        <begin position="35"/>
        <end position="184"/>
    </location>
</feature>
<organism evidence="3 4">
    <name type="scientific">Ramlibacter agri</name>
    <dbReference type="NCBI Taxonomy" id="2728837"/>
    <lineage>
        <taxon>Bacteria</taxon>
        <taxon>Pseudomonadati</taxon>
        <taxon>Pseudomonadota</taxon>
        <taxon>Betaproteobacteria</taxon>
        <taxon>Burkholderiales</taxon>
        <taxon>Comamonadaceae</taxon>
        <taxon>Ramlibacter</taxon>
    </lineage>
</organism>
<dbReference type="Proteomes" id="UP000541185">
    <property type="component" value="Unassembled WGS sequence"/>
</dbReference>
<evidence type="ECO:0000313" key="4">
    <source>
        <dbReference type="Proteomes" id="UP000541185"/>
    </source>
</evidence>
<dbReference type="EMBL" id="JABBFX010000003">
    <property type="protein sequence ID" value="NML47348.1"/>
    <property type="molecule type" value="Genomic_DNA"/>
</dbReference>
<keyword evidence="1" id="KW-0732">Signal</keyword>
<reference evidence="3 4" key="1">
    <citation type="submission" date="2020-04" db="EMBL/GenBank/DDBJ databases">
        <title>Ramlibacter sp. G-1-2-2 isolated from soil.</title>
        <authorList>
            <person name="Dahal R.H."/>
        </authorList>
    </citation>
    <scope>NUCLEOTIDE SEQUENCE [LARGE SCALE GENOMIC DNA]</scope>
    <source>
        <strain evidence="3 4">G-1-2-2</strain>
    </source>
</reference>
<keyword evidence="4" id="KW-1185">Reference proteome</keyword>
<dbReference type="Pfam" id="PF13590">
    <property type="entry name" value="DUF4136"/>
    <property type="match status" value="1"/>
</dbReference>
<dbReference type="RefSeq" id="WP_169421633.1">
    <property type="nucleotide sequence ID" value="NZ_JABBFX010000003.1"/>
</dbReference>
<name>A0A848HI21_9BURK</name>
<dbReference type="PROSITE" id="PS51257">
    <property type="entry name" value="PROKAR_LIPOPROTEIN"/>
    <property type="match status" value="1"/>
</dbReference>
<dbReference type="AlphaFoldDB" id="A0A848HI21"/>
<comment type="caution">
    <text evidence="3">The sequence shown here is derived from an EMBL/GenBank/DDBJ whole genome shotgun (WGS) entry which is preliminary data.</text>
</comment>
<evidence type="ECO:0000256" key="1">
    <source>
        <dbReference type="SAM" id="SignalP"/>
    </source>
</evidence>
<gene>
    <name evidence="3" type="ORF">HHL11_26605</name>
</gene>
<evidence type="ECO:0000313" key="3">
    <source>
        <dbReference type="EMBL" id="NML47348.1"/>
    </source>
</evidence>
<evidence type="ECO:0000259" key="2">
    <source>
        <dbReference type="Pfam" id="PF13590"/>
    </source>
</evidence>